<keyword evidence="3" id="KW-1185">Reference proteome</keyword>
<keyword evidence="1" id="KW-0732">Signal</keyword>
<sequence>MNRFLQLAAGAAAVLALGAAAAMGPHGGMMGGMGGMGGGHSHMLSPAMLTRQDAGSAADMAVVRDLFASHAKIRRSVTRLPDGVRTVTESNDPEVARSIQAHVASMSQRLQEGREFNVFSETLPVLFANRDRIVSKVEMTATGAIVTRTSSDPKVAAALQAHAAEVSELAQDGMAAFHRGMMRRMALGGGMMR</sequence>
<evidence type="ECO:0000313" key="3">
    <source>
        <dbReference type="Proteomes" id="UP000806285"/>
    </source>
</evidence>
<dbReference type="Proteomes" id="UP000806285">
    <property type="component" value="Unassembled WGS sequence"/>
</dbReference>
<evidence type="ECO:0000256" key="1">
    <source>
        <dbReference type="SAM" id="SignalP"/>
    </source>
</evidence>
<dbReference type="EMBL" id="JADDIV010000001">
    <property type="protein sequence ID" value="MBE7366022.1"/>
    <property type="molecule type" value="Genomic_DNA"/>
</dbReference>
<accession>A0ABR9RY92</accession>
<organism evidence="2 3">
    <name type="scientific">Ramlibacter pallidus</name>
    <dbReference type="NCBI Taxonomy" id="2780087"/>
    <lineage>
        <taxon>Bacteria</taxon>
        <taxon>Pseudomonadati</taxon>
        <taxon>Pseudomonadota</taxon>
        <taxon>Betaproteobacteria</taxon>
        <taxon>Burkholderiales</taxon>
        <taxon>Comamonadaceae</taxon>
        <taxon>Ramlibacter</taxon>
    </lineage>
</organism>
<protein>
    <submittedName>
        <fullName evidence="2">Uncharacterized protein</fullName>
    </submittedName>
</protein>
<dbReference type="RefSeq" id="WP_193674666.1">
    <property type="nucleotide sequence ID" value="NZ_JADDIV010000001.1"/>
</dbReference>
<feature type="signal peptide" evidence="1">
    <location>
        <begin position="1"/>
        <end position="21"/>
    </location>
</feature>
<proteinExistence type="predicted"/>
<feature type="chain" id="PRO_5045125828" evidence="1">
    <location>
        <begin position="22"/>
        <end position="193"/>
    </location>
</feature>
<name>A0ABR9RY92_9BURK</name>
<reference evidence="2 3" key="1">
    <citation type="submission" date="2020-10" db="EMBL/GenBank/DDBJ databases">
        <title>Ramlibacter sp. HM2 16S ribosomal RNA gene Genome sequencing and assembly.</title>
        <authorList>
            <person name="Kang M."/>
        </authorList>
    </citation>
    <scope>NUCLEOTIDE SEQUENCE [LARGE SCALE GENOMIC DNA]</scope>
    <source>
        <strain evidence="2 3">HM2</strain>
    </source>
</reference>
<gene>
    <name evidence="2" type="ORF">IM787_00450</name>
</gene>
<evidence type="ECO:0000313" key="2">
    <source>
        <dbReference type="EMBL" id="MBE7366022.1"/>
    </source>
</evidence>
<comment type="caution">
    <text evidence="2">The sequence shown here is derived from an EMBL/GenBank/DDBJ whole genome shotgun (WGS) entry which is preliminary data.</text>
</comment>